<dbReference type="SUPFAM" id="SSF56112">
    <property type="entry name" value="Protein kinase-like (PK-like)"/>
    <property type="match status" value="1"/>
</dbReference>
<dbReference type="Pfam" id="PF01636">
    <property type="entry name" value="APH"/>
    <property type="match status" value="1"/>
</dbReference>
<dbReference type="InterPro" id="IPR002575">
    <property type="entry name" value="Aminoglycoside_PTrfase"/>
</dbReference>
<feature type="domain" description="Aminoglycoside phosphotransferase" evidence="1">
    <location>
        <begin position="24"/>
        <end position="261"/>
    </location>
</feature>
<dbReference type="OrthoDB" id="283096at2"/>
<dbReference type="InterPro" id="IPR011009">
    <property type="entry name" value="Kinase-like_dom_sf"/>
</dbReference>
<sequence length="346" mass="38530">MPRLPMRLIDDLGWAGRLKSVAEMPAGFSGARVFRVTLDSGDVFAAKQLPSGVSADRIAEVHSVWQALPGADFTELPTLMSFADGSTCRSIDSRYWEVSSWVPGDPLLADADAGQIERGAALIGRAHAASRRILMREQRSSSIRERYLRLRSIGETSKTVLPTLKTAPEIAAKYSGNDPAFIATYSRAVSLLNGGWPASSERLLRSIERMTEQTLPCIYVFRDVHREHLLFERDRTHVIDFDAMRVDSPMLDLARWIGSFDLADQSPQNSIWQSSLAAYQRETTFINVGTSDQLITLHQATSWASLANWVDWVASGRSFRPGINVICDRIDRIADCVSGMNLSRWP</sequence>
<name>A0A5B1CDU9_9BACT</name>
<evidence type="ECO:0000259" key="1">
    <source>
        <dbReference type="Pfam" id="PF01636"/>
    </source>
</evidence>
<comment type="caution">
    <text evidence="2">The sequence shown here is derived from an EMBL/GenBank/DDBJ whole genome shotgun (WGS) entry which is preliminary data.</text>
</comment>
<proteinExistence type="predicted"/>
<dbReference type="GO" id="GO:0016740">
    <property type="term" value="F:transferase activity"/>
    <property type="evidence" value="ECO:0007669"/>
    <property type="project" value="UniProtKB-KW"/>
</dbReference>
<protein>
    <submittedName>
        <fullName evidence="2">Phosphotransferase enzyme family protein</fullName>
    </submittedName>
</protein>
<dbReference type="Proteomes" id="UP000322699">
    <property type="component" value="Unassembled WGS sequence"/>
</dbReference>
<keyword evidence="3" id="KW-1185">Reference proteome</keyword>
<keyword evidence="2" id="KW-0808">Transferase</keyword>
<organism evidence="2 3">
    <name type="scientific">Rubripirellula obstinata</name>
    <dbReference type="NCBI Taxonomy" id="406547"/>
    <lineage>
        <taxon>Bacteria</taxon>
        <taxon>Pseudomonadati</taxon>
        <taxon>Planctomycetota</taxon>
        <taxon>Planctomycetia</taxon>
        <taxon>Pirellulales</taxon>
        <taxon>Pirellulaceae</taxon>
        <taxon>Rubripirellula</taxon>
    </lineage>
</organism>
<dbReference type="AlphaFoldDB" id="A0A5B1CDU9"/>
<evidence type="ECO:0000313" key="2">
    <source>
        <dbReference type="EMBL" id="KAA1257770.1"/>
    </source>
</evidence>
<dbReference type="EMBL" id="VRLW01000001">
    <property type="protein sequence ID" value="KAA1257770.1"/>
    <property type="molecule type" value="Genomic_DNA"/>
</dbReference>
<dbReference type="Gene3D" id="3.90.1200.10">
    <property type="match status" value="1"/>
</dbReference>
<gene>
    <name evidence="2" type="ORF">LF1_02600</name>
</gene>
<evidence type="ECO:0000313" key="3">
    <source>
        <dbReference type="Proteomes" id="UP000322699"/>
    </source>
</evidence>
<accession>A0A5B1CDU9</accession>
<dbReference type="RefSeq" id="WP_149752521.1">
    <property type="nucleotide sequence ID" value="NZ_LWSK01000132.1"/>
</dbReference>
<reference evidence="2 3" key="1">
    <citation type="submission" date="2019-08" db="EMBL/GenBank/DDBJ databases">
        <title>Deep-cultivation of Planctomycetes and their phenomic and genomic characterization uncovers novel biology.</title>
        <authorList>
            <person name="Wiegand S."/>
            <person name="Jogler M."/>
            <person name="Boedeker C."/>
            <person name="Pinto D."/>
            <person name="Vollmers J."/>
            <person name="Rivas-Marin E."/>
            <person name="Kohn T."/>
            <person name="Peeters S.H."/>
            <person name="Heuer A."/>
            <person name="Rast P."/>
            <person name="Oberbeckmann S."/>
            <person name="Bunk B."/>
            <person name="Jeske O."/>
            <person name="Meyerdierks A."/>
            <person name="Storesund J.E."/>
            <person name="Kallscheuer N."/>
            <person name="Luecker S."/>
            <person name="Lage O.M."/>
            <person name="Pohl T."/>
            <person name="Merkel B.J."/>
            <person name="Hornburger P."/>
            <person name="Mueller R.-W."/>
            <person name="Bruemmer F."/>
            <person name="Labrenz M."/>
            <person name="Spormann A.M."/>
            <person name="Op Den Camp H."/>
            <person name="Overmann J."/>
            <person name="Amann R."/>
            <person name="Jetten M.S.M."/>
            <person name="Mascher T."/>
            <person name="Medema M.H."/>
            <person name="Devos D.P."/>
            <person name="Kaster A.-K."/>
            <person name="Ovreas L."/>
            <person name="Rohde M."/>
            <person name="Galperin M.Y."/>
            <person name="Jogler C."/>
        </authorList>
    </citation>
    <scope>NUCLEOTIDE SEQUENCE [LARGE SCALE GENOMIC DNA]</scope>
    <source>
        <strain evidence="2 3">LF1</strain>
    </source>
</reference>